<evidence type="ECO:0000259" key="7">
    <source>
        <dbReference type="SMART" id="SM01383"/>
    </source>
</evidence>
<dbReference type="InterPro" id="IPR012340">
    <property type="entry name" value="NA-bd_OB-fold"/>
</dbReference>
<keyword evidence="2 4" id="KW-0689">Ribosomal protein</keyword>
<evidence type="ECO:0000313" key="8">
    <source>
        <dbReference type="EMBL" id="MDP9728505.1"/>
    </source>
</evidence>
<feature type="domain" description="Large ribosomal subunit protein uL2 C-terminal" evidence="6">
    <location>
        <begin position="124"/>
        <end position="253"/>
    </location>
</feature>
<dbReference type="InterPro" id="IPR022666">
    <property type="entry name" value="Ribosomal_uL2_RNA-bd_dom"/>
</dbReference>
<dbReference type="SMART" id="SM01383">
    <property type="entry name" value="Ribosomal_L2"/>
    <property type="match status" value="1"/>
</dbReference>
<dbReference type="GO" id="GO:0005840">
    <property type="term" value="C:ribosome"/>
    <property type="evidence" value="ECO:0007669"/>
    <property type="project" value="UniProtKB-KW"/>
</dbReference>
<gene>
    <name evidence="4" type="primary">rplB</name>
    <name evidence="8" type="ORF">J2S04_001455</name>
</gene>
<dbReference type="SMART" id="SM01382">
    <property type="entry name" value="Ribosomal_L2_C"/>
    <property type="match status" value="1"/>
</dbReference>
<dbReference type="InterPro" id="IPR014726">
    <property type="entry name" value="Ribosomal_uL2_dom3"/>
</dbReference>
<evidence type="ECO:0000256" key="5">
    <source>
        <dbReference type="SAM" id="MobiDB-lite"/>
    </source>
</evidence>
<dbReference type="InterPro" id="IPR022671">
    <property type="entry name" value="Ribosomal_uL2_CS"/>
</dbReference>
<dbReference type="EMBL" id="JAURUO010000007">
    <property type="protein sequence ID" value="MDP9728505.1"/>
    <property type="molecule type" value="Genomic_DNA"/>
</dbReference>
<evidence type="ECO:0000313" key="9">
    <source>
        <dbReference type="Proteomes" id="UP001229209"/>
    </source>
</evidence>
<dbReference type="SUPFAM" id="SSF50249">
    <property type="entry name" value="Nucleic acid-binding proteins"/>
    <property type="match status" value="1"/>
</dbReference>
<keyword evidence="9" id="KW-1185">Reference proteome</keyword>
<dbReference type="PANTHER" id="PTHR13691:SF5">
    <property type="entry name" value="LARGE RIBOSOMAL SUBUNIT PROTEIN UL2M"/>
    <property type="match status" value="1"/>
</dbReference>
<dbReference type="PIRSF" id="PIRSF002158">
    <property type="entry name" value="Ribosomal_L2"/>
    <property type="match status" value="1"/>
</dbReference>
<dbReference type="PROSITE" id="PS00467">
    <property type="entry name" value="RIBOSOMAL_L2"/>
    <property type="match status" value="1"/>
</dbReference>
<evidence type="ECO:0000256" key="2">
    <source>
        <dbReference type="ARBA" id="ARBA00022980"/>
    </source>
</evidence>
<keyword evidence="3 4" id="KW-0687">Ribonucleoprotein</keyword>
<comment type="similarity">
    <text evidence="1 4">Belongs to the universal ribosomal protein uL2 family.</text>
</comment>
<protein>
    <recommendedName>
        <fullName evidence="4">Large ribosomal subunit protein uL2</fullName>
    </recommendedName>
</protein>
<dbReference type="Pfam" id="PF00181">
    <property type="entry name" value="Ribosomal_L2_N"/>
    <property type="match status" value="1"/>
</dbReference>
<keyword evidence="4" id="KW-0694">RNA-binding</keyword>
<sequence length="276" mass="30504">MAIKKYRPTSPGRRFMSVSAFDEITTDTPEKSLLSPLHRRAGRNHQGKITVRHQGGGHKRRYRLIDFKRNKDNVPAKVATIEYDPNRSARIALLHYLDGEKRYIIAPHGLKVGDRVVSGPDADIRVGNALPLANIPVGTVVHNIELQPGKGGQLARAAGASAQLMAKEGAYAQVRLSSGEVRLVRLECRATIGQVGNLDHENINIGKAGRSRWLGHRPTVRGVVMNPVDHPHGGGEGRAPIGRKSPMSPWGKPTLGKKTRKKNHRTDKYIVRRRKK</sequence>
<comment type="caution">
    <text evidence="8">The sequence shown here is derived from an EMBL/GenBank/DDBJ whole genome shotgun (WGS) entry which is preliminary data.</text>
</comment>
<organism evidence="8 9">
    <name type="scientific">Alicyclobacillus tolerans</name>
    <dbReference type="NCBI Taxonomy" id="90970"/>
    <lineage>
        <taxon>Bacteria</taxon>
        <taxon>Bacillati</taxon>
        <taxon>Bacillota</taxon>
        <taxon>Bacilli</taxon>
        <taxon>Bacillales</taxon>
        <taxon>Alicyclobacillaceae</taxon>
        <taxon>Alicyclobacillus</taxon>
    </lineage>
</organism>
<dbReference type="Gene3D" id="4.10.950.10">
    <property type="entry name" value="Ribosomal protein L2, domain 3"/>
    <property type="match status" value="1"/>
</dbReference>
<dbReference type="RefSeq" id="WP_203114972.1">
    <property type="nucleotide sequence ID" value="NZ_JAURUO010000007.1"/>
</dbReference>
<feature type="domain" description="Large ribosomal subunit protein uL2 RNA-binding" evidence="7">
    <location>
        <begin position="42"/>
        <end position="118"/>
    </location>
</feature>
<evidence type="ECO:0000256" key="4">
    <source>
        <dbReference type="HAMAP-Rule" id="MF_01320"/>
    </source>
</evidence>
<dbReference type="InterPro" id="IPR014722">
    <property type="entry name" value="Rib_uL2_dom2"/>
</dbReference>
<dbReference type="Pfam" id="PF03947">
    <property type="entry name" value="Ribosomal_L2_C"/>
    <property type="match status" value="1"/>
</dbReference>
<dbReference type="NCBIfam" id="TIGR01171">
    <property type="entry name" value="rplB_bact"/>
    <property type="match status" value="1"/>
</dbReference>
<comment type="function">
    <text evidence="4">One of the primary rRNA binding proteins. Required for association of the 30S and 50S subunits to form the 70S ribosome, for tRNA binding and peptide bond formation. It has been suggested to have peptidyltransferase activity; this is somewhat controversial. Makes several contacts with the 16S rRNA in the 70S ribosome.</text>
</comment>
<keyword evidence="4" id="KW-0699">rRNA-binding</keyword>
<dbReference type="InterPro" id="IPR022669">
    <property type="entry name" value="Ribosomal_uL2_C"/>
</dbReference>
<comment type="subunit">
    <text evidence="4">Part of the 50S ribosomal subunit. Forms a bridge to the 30S subunit in the 70S ribosome.</text>
</comment>
<evidence type="ECO:0000259" key="6">
    <source>
        <dbReference type="SMART" id="SM01382"/>
    </source>
</evidence>
<dbReference type="PANTHER" id="PTHR13691">
    <property type="entry name" value="RIBOSOMAL PROTEIN L2"/>
    <property type="match status" value="1"/>
</dbReference>
<evidence type="ECO:0000256" key="1">
    <source>
        <dbReference type="ARBA" id="ARBA00005636"/>
    </source>
</evidence>
<name>A0ABT9LW56_9BACL</name>
<evidence type="ECO:0000256" key="3">
    <source>
        <dbReference type="ARBA" id="ARBA00023274"/>
    </source>
</evidence>
<dbReference type="HAMAP" id="MF_01320_B">
    <property type="entry name" value="Ribosomal_uL2_B"/>
    <property type="match status" value="1"/>
</dbReference>
<reference evidence="8 9" key="1">
    <citation type="submission" date="2023-07" db="EMBL/GenBank/DDBJ databases">
        <title>Genomic Encyclopedia of Type Strains, Phase IV (KMG-IV): sequencing the most valuable type-strain genomes for metagenomic binning, comparative biology and taxonomic classification.</title>
        <authorList>
            <person name="Goeker M."/>
        </authorList>
    </citation>
    <scope>NUCLEOTIDE SEQUENCE [LARGE SCALE GENOMIC DNA]</scope>
    <source>
        <strain evidence="8 9">DSM 25924</strain>
    </source>
</reference>
<dbReference type="InterPro" id="IPR002171">
    <property type="entry name" value="Ribosomal_uL2"/>
</dbReference>
<dbReference type="Gene3D" id="2.40.50.140">
    <property type="entry name" value="Nucleic acid-binding proteins"/>
    <property type="match status" value="1"/>
</dbReference>
<dbReference type="Gene3D" id="2.30.30.30">
    <property type="match status" value="1"/>
</dbReference>
<dbReference type="SUPFAM" id="SSF50104">
    <property type="entry name" value="Translation proteins SH3-like domain"/>
    <property type="match status" value="1"/>
</dbReference>
<dbReference type="Proteomes" id="UP001229209">
    <property type="component" value="Unassembled WGS sequence"/>
</dbReference>
<dbReference type="InterPro" id="IPR005880">
    <property type="entry name" value="Ribosomal_uL2_bac/org-type"/>
</dbReference>
<proteinExistence type="inferred from homology"/>
<accession>A0ABT9LW56</accession>
<dbReference type="InterPro" id="IPR008991">
    <property type="entry name" value="Translation_prot_SH3-like_sf"/>
</dbReference>
<feature type="compositionally biased region" description="Basic residues" evidence="5">
    <location>
        <begin position="255"/>
        <end position="276"/>
    </location>
</feature>
<feature type="region of interest" description="Disordered" evidence="5">
    <location>
        <begin position="224"/>
        <end position="276"/>
    </location>
</feature>